<evidence type="ECO:0000313" key="6">
    <source>
        <dbReference type="Proteomes" id="UP001175261"/>
    </source>
</evidence>
<dbReference type="GO" id="GO:0000981">
    <property type="term" value="F:DNA-binding transcription factor activity, RNA polymerase II-specific"/>
    <property type="evidence" value="ECO:0007669"/>
    <property type="project" value="InterPro"/>
</dbReference>
<dbReference type="PANTHER" id="PTHR37534:SF3">
    <property type="entry name" value="ZN(II)2CYS6 TRANSCRIPTION FACTOR (EUROFUNG)"/>
    <property type="match status" value="1"/>
</dbReference>
<dbReference type="PROSITE" id="PS00463">
    <property type="entry name" value="ZN2_CY6_FUNGAL_1"/>
    <property type="match status" value="1"/>
</dbReference>
<dbReference type="InterPro" id="IPR036864">
    <property type="entry name" value="Zn2-C6_fun-type_DNA-bd_sf"/>
</dbReference>
<dbReference type="GO" id="GO:0000976">
    <property type="term" value="F:transcription cis-regulatory region binding"/>
    <property type="evidence" value="ECO:0007669"/>
    <property type="project" value="TreeGrafter"/>
</dbReference>
<evidence type="ECO:0000259" key="4">
    <source>
        <dbReference type="PROSITE" id="PS50048"/>
    </source>
</evidence>
<dbReference type="PROSITE" id="PS50048">
    <property type="entry name" value="ZN2_CY6_FUNGAL_2"/>
    <property type="match status" value="1"/>
</dbReference>
<comment type="caution">
    <text evidence="5">The sequence shown here is derived from an EMBL/GenBank/DDBJ whole genome shotgun (WGS) entry which is preliminary data.</text>
</comment>
<dbReference type="SMART" id="SM00066">
    <property type="entry name" value="GAL4"/>
    <property type="match status" value="1"/>
</dbReference>
<organism evidence="5 6">
    <name type="scientific">Sarocladium strictum</name>
    <name type="common">Black bundle disease fungus</name>
    <name type="synonym">Acremonium strictum</name>
    <dbReference type="NCBI Taxonomy" id="5046"/>
    <lineage>
        <taxon>Eukaryota</taxon>
        <taxon>Fungi</taxon>
        <taxon>Dikarya</taxon>
        <taxon>Ascomycota</taxon>
        <taxon>Pezizomycotina</taxon>
        <taxon>Sordariomycetes</taxon>
        <taxon>Hypocreomycetidae</taxon>
        <taxon>Hypocreales</taxon>
        <taxon>Sarocladiaceae</taxon>
        <taxon>Sarocladium</taxon>
    </lineage>
</organism>
<dbReference type="Pfam" id="PF00172">
    <property type="entry name" value="Zn_clus"/>
    <property type="match status" value="1"/>
</dbReference>
<protein>
    <recommendedName>
        <fullName evidence="4">Zn(2)-C6 fungal-type domain-containing protein</fullName>
    </recommendedName>
</protein>
<feature type="region of interest" description="Disordered" evidence="3">
    <location>
        <begin position="1"/>
        <end position="55"/>
    </location>
</feature>
<evidence type="ECO:0000256" key="2">
    <source>
        <dbReference type="ARBA" id="ARBA00023242"/>
    </source>
</evidence>
<feature type="region of interest" description="Disordered" evidence="3">
    <location>
        <begin position="157"/>
        <end position="181"/>
    </location>
</feature>
<evidence type="ECO:0000256" key="1">
    <source>
        <dbReference type="ARBA" id="ARBA00004123"/>
    </source>
</evidence>
<dbReference type="GO" id="GO:0005634">
    <property type="term" value="C:nucleus"/>
    <property type="evidence" value="ECO:0007669"/>
    <property type="project" value="UniProtKB-SubCell"/>
</dbReference>
<feature type="compositionally biased region" description="Polar residues" evidence="3">
    <location>
        <begin position="260"/>
        <end position="274"/>
    </location>
</feature>
<sequence length="706" mass="78866">MSGRPWALTQQPVAQDAPSAMMDAPESPSADARSPEDPPKTAHKRSSEQSSAELRYPRKRSIRACHLCRARKTKCDNVQPTCGFCASIGANCSYDGKQHDHSSFDSASLEILRKLSELAEGQNELIRLLRSVTANHVQTPPQFSPPAQNIISAPLAATPGTNAAPRRDIDTLPSASPSDYADGSYSRLDRLVQASIGSSALPLRDSREALGPFSQNQLSPQEYFEVGSDAAAARGNPAALQWFDLLANDAGRDSLPAPPSQSEVDQGRGFSQRNDGSDITPLQRATRIIDDDVRSNSVQEAYDRMGDATDAGPSKWLLERRLWQAEQDISLLSREQILFDKFVHHISSALDLFDPRRTFSAVVSRQALRNAGLMNAILAVSCHYASLDPQSDALDRHDHHTPLQYYDQTLHYVQKAMRYSSYQTSKELLATTLTISIYEMLTGSRKDWDRHLQGVFWILRSQKIDVETDGVESAVWWAWLRQDIWAAFREKRRPYTTWKPTKTYAELNPYEHASRSIWIMAQVVSFCCVDAAAGVNGNGSVNDRLDQARELHQMLEDWHRHVSVEFAPLPTRPHDGISPFRPISIYPSCFGIAVQVHYVSKILVCINEPYLGGMDVYLERLRTVQSWIRIICGIAMTLTDEASSMMCSQCLFIAGLFAQDDRERDVIVEMLERACEKSGWWAGSLGEDLKKAWTQTSMTGVNGLGQ</sequence>
<dbReference type="Gene3D" id="4.10.240.10">
    <property type="entry name" value="Zn(2)-C6 fungal-type DNA-binding domain"/>
    <property type="match status" value="1"/>
</dbReference>
<dbReference type="InterPro" id="IPR021858">
    <property type="entry name" value="Fun_TF"/>
</dbReference>
<reference evidence="5" key="1">
    <citation type="submission" date="2022-10" db="EMBL/GenBank/DDBJ databases">
        <title>Determination and structural analysis of whole genome sequence of Sarocladium strictum F4-1.</title>
        <authorList>
            <person name="Hu L."/>
            <person name="Jiang Y."/>
        </authorList>
    </citation>
    <scope>NUCLEOTIDE SEQUENCE</scope>
    <source>
        <strain evidence="5">F4-1</strain>
    </source>
</reference>
<gene>
    <name evidence="5" type="ORF">NLU13_1520</name>
</gene>
<feature type="region of interest" description="Disordered" evidence="3">
    <location>
        <begin position="251"/>
        <end position="277"/>
    </location>
</feature>
<comment type="subcellular location">
    <subcellularLocation>
        <location evidence="1">Nucleus</location>
    </subcellularLocation>
</comment>
<dbReference type="GO" id="GO:0045944">
    <property type="term" value="P:positive regulation of transcription by RNA polymerase II"/>
    <property type="evidence" value="ECO:0007669"/>
    <property type="project" value="TreeGrafter"/>
</dbReference>
<name>A0AA39GTX6_SARSR</name>
<feature type="domain" description="Zn(2)-C6 fungal-type" evidence="4">
    <location>
        <begin position="64"/>
        <end position="94"/>
    </location>
</feature>
<dbReference type="Pfam" id="PF11951">
    <property type="entry name" value="Fungal_trans_2"/>
    <property type="match status" value="1"/>
</dbReference>
<proteinExistence type="predicted"/>
<dbReference type="GO" id="GO:0008270">
    <property type="term" value="F:zinc ion binding"/>
    <property type="evidence" value="ECO:0007669"/>
    <property type="project" value="InterPro"/>
</dbReference>
<dbReference type="CDD" id="cd00067">
    <property type="entry name" value="GAL4"/>
    <property type="match status" value="1"/>
</dbReference>
<keyword evidence="2" id="KW-0539">Nucleus</keyword>
<dbReference type="SUPFAM" id="SSF57701">
    <property type="entry name" value="Zn2/Cys6 DNA-binding domain"/>
    <property type="match status" value="1"/>
</dbReference>
<dbReference type="PANTHER" id="PTHR37534">
    <property type="entry name" value="TRANSCRIPTIONAL ACTIVATOR PROTEIN UGA3"/>
    <property type="match status" value="1"/>
</dbReference>
<dbReference type="AlphaFoldDB" id="A0AA39GTX6"/>
<dbReference type="InterPro" id="IPR001138">
    <property type="entry name" value="Zn2Cys6_DnaBD"/>
</dbReference>
<evidence type="ECO:0000313" key="5">
    <source>
        <dbReference type="EMBL" id="KAK0392022.1"/>
    </source>
</evidence>
<accession>A0AA39GTX6</accession>
<dbReference type="Proteomes" id="UP001175261">
    <property type="component" value="Unassembled WGS sequence"/>
</dbReference>
<evidence type="ECO:0000256" key="3">
    <source>
        <dbReference type="SAM" id="MobiDB-lite"/>
    </source>
</evidence>
<dbReference type="EMBL" id="JAPDFR010000001">
    <property type="protein sequence ID" value="KAK0392022.1"/>
    <property type="molecule type" value="Genomic_DNA"/>
</dbReference>
<keyword evidence="6" id="KW-1185">Reference proteome</keyword>
<dbReference type="CDD" id="cd12148">
    <property type="entry name" value="fungal_TF_MHR"/>
    <property type="match status" value="1"/>
</dbReference>